<dbReference type="InterPro" id="IPR029063">
    <property type="entry name" value="SAM-dependent_MTases_sf"/>
</dbReference>
<keyword evidence="2" id="KW-0489">Methyltransferase</keyword>
<evidence type="ECO:0000259" key="1">
    <source>
        <dbReference type="Pfam" id="PF13649"/>
    </source>
</evidence>
<name>A0A7W0I756_9ACTN</name>
<accession>A0A7W0I756</accession>
<reference evidence="2 3" key="1">
    <citation type="submission" date="2020-07" db="EMBL/GenBank/DDBJ databases">
        <title>Streptomyces isolated from Indian soil.</title>
        <authorList>
            <person name="Mandal S."/>
            <person name="Maiti P.K."/>
        </authorList>
    </citation>
    <scope>NUCLEOTIDE SEQUENCE [LARGE SCALE GENOMIC DNA]</scope>
    <source>
        <strain evidence="2 3">PSKA28</strain>
    </source>
</reference>
<dbReference type="GO" id="GO:0008168">
    <property type="term" value="F:methyltransferase activity"/>
    <property type="evidence" value="ECO:0007669"/>
    <property type="project" value="UniProtKB-KW"/>
</dbReference>
<dbReference type="GO" id="GO:0032259">
    <property type="term" value="P:methylation"/>
    <property type="evidence" value="ECO:0007669"/>
    <property type="project" value="UniProtKB-KW"/>
</dbReference>
<dbReference type="AlphaFoldDB" id="A0A7W0I756"/>
<protein>
    <submittedName>
        <fullName evidence="2">Methyltransferase domain-containing protein</fullName>
    </submittedName>
</protein>
<organism evidence="2 3">
    <name type="scientific">Streptomyces himalayensis subsp. himalayensis</name>
    <dbReference type="NCBI Taxonomy" id="2756131"/>
    <lineage>
        <taxon>Bacteria</taxon>
        <taxon>Bacillati</taxon>
        <taxon>Actinomycetota</taxon>
        <taxon>Actinomycetes</taxon>
        <taxon>Kitasatosporales</taxon>
        <taxon>Streptomycetaceae</taxon>
        <taxon>Streptomyces</taxon>
        <taxon>Streptomyces himalayensis</taxon>
    </lineage>
</organism>
<evidence type="ECO:0000313" key="2">
    <source>
        <dbReference type="EMBL" id="MBA2944853.1"/>
    </source>
</evidence>
<dbReference type="SUPFAM" id="SSF53335">
    <property type="entry name" value="S-adenosyl-L-methionine-dependent methyltransferases"/>
    <property type="match status" value="1"/>
</dbReference>
<dbReference type="EMBL" id="JACEHE010000001">
    <property type="protein sequence ID" value="MBA2944853.1"/>
    <property type="molecule type" value="Genomic_DNA"/>
</dbReference>
<dbReference type="Proteomes" id="UP000545761">
    <property type="component" value="Unassembled WGS sequence"/>
</dbReference>
<comment type="caution">
    <text evidence="2">The sequence shown here is derived from an EMBL/GenBank/DDBJ whole genome shotgun (WGS) entry which is preliminary data.</text>
</comment>
<proteinExistence type="predicted"/>
<dbReference type="Pfam" id="PF13649">
    <property type="entry name" value="Methyltransf_25"/>
    <property type="match status" value="1"/>
</dbReference>
<keyword evidence="2" id="KW-0808">Transferase</keyword>
<feature type="domain" description="Methyltransferase" evidence="1">
    <location>
        <begin position="42"/>
        <end position="144"/>
    </location>
</feature>
<dbReference type="Gene3D" id="3.40.50.150">
    <property type="entry name" value="Vaccinia Virus protein VP39"/>
    <property type="match status" value="1"/>
</dbReference>
<evidence type="ECO:0000313" key="3">
    <source>
        <dbReference type="Proteomes" id="UP000545761"/>
    </source>
</evidence>
<dbReference type="InterPro" id="IPR041698">
    <property type="entry name" value="Methyltransf_25"/>
</dbReference>
<sequence>MDWHVWHDDYDLPDSFLGRRLRAVQERIRIALNGCPTGPLRVISVCAGQGRDLFGALSTHPRRGAVTARLVEIDSRNAAAAREAAALAGVGRVEVVVGDAALTSHYGGMVPADLVLVCGVFGNINDEDIHRTVAHCAQLCKAGGTLVWTRHRKPPDLVPRICNWLETRGFERQWLSEPEEGYGVGVHRFAGEPQPLTLGERMFTFIGYDVLAQRDGTT</sequence>
<dbReference type="RefSeq" id="WP_181655755.1">
    <property type="nucleotide sequence ID" value="NZ_JACEHE010000001.1"/>
</dbReference>
<gene>
    <name evidence="2" type="ORF">H1D24_03185</name>
</gene>